<keyword evidence="2" id="KW-0133">Cell shape</keyword>
<evidence type="ECO:0000313" key="4">
    <source>
        <dbReference type="Proteomes" id="UP000243629"/>
    </source>
</evidence>
<dbReference type="PANTHER" id="PTHR10291:SF0">
    <property type="entry name" value="DEHYDRODOLICHYL DIPHOSPHATE SYNTHASE 2"/>
    <property type="match status" value="1"/>
</dbReference>
<dbReference type="HAMAP" id="MF_01139">
    <property type="entry name" value="ISPT"/>
    <property type="match status" value="1"/>
</dbReference>
<organism evidence="3 4">
    <name type="scientific">Halopseudomonas yangmingensis</name>
    <dbReference type="NCBI Taxonomy" id="1720063"/>
    <lineage>
        <taxon>Bacteria</taxon>
        <taxon>Pseudomonadati</taxon>
        <taxon>Pseudomonadota</taxon>
        <taxon>Gammaproteobacteria</taxon>
        <taxon>Pseudomonadales</taxon>
        <taxon>Pseudomonadaceae</taxon>
        <taxon>Halopseudomonas</taxon>
    </lineage>
</organism>
<dbReference type="GO" id="GO:0071555">
    <property type="term" value="P:cell wall organization"/>
    <property type="evidence" value="ECO:0007669"/>
    <property type="project" value="UniProtKB-KW"/>
</dbReference>
<dbReference type="CDD" id="cd00475">
    <property type="entry name" value="Cis_IPPS"/>
    <property type="match status" value="1"/>
</dbReference>
<dbReference type="GO" id="GO:0016094">
    <property type="term" value="P:polyprenol biosynthetic process"/>
    <property type="evidence" value="ECO:0007669"/>
    <property type="project" value="TreeGrafter"/>
</dbReference>
<feature type="binding site" evidence="2">
    <location>
        <begin position="3"/>
        <end position="6"/>
    </location>
    <ligand>
        <name>substrate</name>
    </ligand>
</feature>
<keyword evidence="2" id="KW-0460">Magnesium</keyword>
<dbReference type="EMBL" id="FOUI01000003">
    <property type="protein sequence ID" value="SFM31215.1"/>
    <property type="molecule type" value="Genomic_DNA"/>
</dbReference>
<comment type="subunit">
    <text evidence="2">Homodimer.</text>
</comment>
<keyword evidence="1 2" id="KW-0808">Transferase</keyword>
<dbReference type="EC" id="2.5.1.31" evidence="2"/>
<feature type="binding site" evidence="2">
    <location>
        <position position="189"/>
    </location>
    <ligand>
        <name>Mg(2+)</name>
        <dbReference type="ChEBI" id="CHEBI:18420"/>
    </ligand>
</feature>
<dbReference type="AlphaFoldDB" id="A0A1I4PV42"/>
<feature type="binding site" evidence="2">
    <location>
        <position position="170"/>
    </location>
    <ligand>
        <name>substrate</name>
    </ligand>
</feature>
<proteinExistence type="inferred from homology"/>
<dbReference type="InterPro" id="IPR036424">
    <property type="entry name" value="UPP_synth-like_sf"/>
</dbReference>
<feature type="binding site" evidence="2">
    <location>
        <position position="2"/>
    </location>
    <ligand>
        <name>Mg(2+)</name>
        <dbReference type="ChEBI" id="CHEBI:18420"/>
    </ligand>
</feature>
<dbReference type="GO" id="GO:0008360">
    <property type="term" value="P:regulation of cell shape"/>
    <property type="evidence" value="ECO:0007669"/>
    <property type="project" value="UniProtKB-KW"/>
</dbReference>
<dbReference type="GO" id="GO:0008834">
    <property type="term" value="F:ditrans,polycis-undecaprenyl-diphosphate synthase [(2E,6E)-farnesyl-diphosphate specific] activity"/>
    <property type="evidence" value="ECO:0007669"/>
    <property type="project" value="UniProtKB-UniRule"/>
</dbReference>
<dbReference type="Gene3D" id="3.40.1180.10">
    <property type="entry name" value="Decaprenyl diphosphate synthase-like"/>
    <property type="match status" value="1"/>
</dbReference>
<dbReference type="GO" id="GO:0009252">
    <property type="term" value="P:peptidoglycan biosynthetic process"/>
    <property type="evidence" value="ECO:0007669"/>
    <property type="project" value="UniProtKB-UniRule"/>
</dbReference>
<sequence length="230" mass="25587">MDGNNRWARKRLLPGVAGHKAGVSAVRAAIEVCAESGVEVLTLFAFSSENWQRPADEVGALMDLFLGALRREVRRLAEHDIRLRIIGERSRFSPELQQAMADAEALTASGQRMTLVVAANYGGQWDITQAACRLAQQVADGRLQPGQIDAAQIQAQLATAEWPLPDLCIRTGGERRISNFLLWQLAYAELYFSELFWPDFRHAAMREALADYAGRQRRFGKTSEQIAAES</sequence>
<keyword evidence="2" id="KW-0573">Peptidoglycan synthesis</keyword>
<dbReference type="InterPro" id="IPR018520">
    <property type="entry name" value="UPP_synth-like_CS"/>
</dbReference>
<comment type="function">
    <text evidence="2">Catalyzes the sequential condensation of isopentenyl diphosphate (IPP) with (2E,6E)-farnesyl diphosphate (E,E-FPP) to yield (2Z,6Z,10Z,14Z,18Z,22Z,26Z,30Z,34E,38E)-undecaprenyl diphosphate (di-trans,octa-cis-UPP). UPP is the precursor of glycosyl carrier lipid in the biosynthesis of bacterial cell wall polysaccharide components such as peptidoglycan and lipopolysaccharide.</text>
</comment>
<dbReference type="PROSITE" id="PS01066">
    <property type="entry name" value="UPP_SYNTHASE"/>
    <property type="match status" value="1"/>
</dbReference>
<evidence type="ECO:0000256" key="2">
    <source>
        <dbReference type="HAMAP-Rule" id="MF_01139"/>
    </source>
</evidence>
<dbReference type="SUPFAM" id="SSF64005">
    <property type="entry name" value="Undecaprenyl diphosphate synthase"/>
    <property type="match status" value="1"/>
</dbReference>
<protein>
    <recommendedName>
        <fullName evidence="2">Ditrans,polycis-undecaprenyl-diphosphate synthase ((2E,6E)-farnesyl-diphosphate specific)</fullName>
        <ecNumber evidence="2">2.5.1.31</ecNumber>
    </recommendedName>
    <alternativeName>
        <fullName evidence="2">Ditrans,polycis-undecaprenylcistransferase</fullName>
    </alternativeName>
    <alternativeName>
        <fullName evidence="2">Undecaprenyl diphosphate synthase</fullName>
        <shortName evidence="2">UDS</shortName>
    </alternativeName>
    <alternativeName>
        <fullName evidence="2">Undecaprenyl pyrophosphate synthase</fullName>
        <shortName evidence="2">UPP synthase</shortName>
    </alternativeName>
</protein>
<keyword evidence="2" id="KW-0479">Metal-binding</keyword>
<feature type="binding site" evidence="2">
    <location>
        <position position="53"/>
    </location>
    <ligand>
        <name>substrate</name>
    </ligand>
</feature>
<reference evidence="4" key="1">
    <citation type="submission" date="2016-10" db="EMBL/GenBank/DDBJ databases">
        <authorList>
            <person name="Varghese N."/>
            <person name="Submissions S."/>
        </authorList>
    </citation>
    <scope>NUCLEOTIDE SEQUENCE [LARGE SCALE GENOMIC DNA]</scope>
    <source>
        <strain evidence="4">DSM 24213</strain>
    </source>
</reference>
<dbReference type="NCBIfam" id="TIGR00055">
    <property type="entry name" value="uppS"/>
    <property type="match status" value="1"/>
</dbReference>
<comment type="similarity">
    <text evidence="2">Belongs to the UPP synthase family.</text>
</comment>
<dbReference type="GO" id="GO:0000287">
    <property type="term" value="F:magnesium ion binding"/>
    <property type="evidence" value="ECO:0007669"/>
    <property type="project" value="UniProtKB-UniRule"/>
</dbReference>
<feature type="binding site" evidence="2">
    <location>
        <position position="19"/>
    </location>
    <ligand>
        <name>substrate</name>
    </ligand>
</feature>
<feature type="binding site" evidence="2">
    <location>
        <begin position="47"/>
        <end position="49"/>
    </location>
    <ligand>
        <name>substrate</name>
    </ligand>
</feature>
<feature type="active site" description="Proton acceptor" evidence="2">
    <location>
        <position position="50"/>
    </location>
</feature>
<comment type="cofactor">
    <cofactor evidence="2">
        <name>Mg(2+)</name>
        <dbReference type="ChEBI" id="CHEBI:18420"/>
    </cofactor>
    <text evidence="2">Binds 2 magnesium ions per subunit.</text>
</comment>
<comment type="catalytic activity">
    <reaction evidence="2">
        <text>8 isopentenyl diphosphate + (2E,6E)-farnesyl diphosphate = di-trans,octa-cis-undecaprenyl diphosphate + 8 diphosphate</text>
        <dbReference type="Rhea" id="RHEA:27551"/>
        <dbReference type="ChEBI" id="CHEBI:33019"/>
        <dbReference type="ChEBI" id="CHEBI:58405"/>
        <dbReference type="ChEBI" id="CHEBI:128769"/>
        <dbReference type="ChEBI" id="CHEBI:175763"/>
        <dbReference type="EC" id="2.5.1.31"/>
    </reaction>
</comment>
<evidence type="ECO:0000256" key="1">
    <source>
        <dbReference type="ARBA" id="ARBA00022679"/>
    </source>
</evidence>
<keyword evidence="2" id="KW-0961">Cell wall biogenesis/degradation</keyword>
<dbReference type="STRING" id="1720063.SAMN05216217_10386"/>
<dbReference type="GO" id="GO:0005829">
    <property type="term" value="C:cytosol"/>
    <property type="evidence" value="ECO:0007669"/>
    <property type="project" value="TreeGrafter"/>
</dbReference>
<dbReference type="InterPro" id="IPR001441">
    <property type="entry name" value="UPP_synth-like"/>
</dbReference>
<feature type="binding site" evidence="2">
    <location>
        <position position="7"/>
    </location>
    <ligand>
        <name>substrate</name>
    </ligand>
</feature>
<dbReference type="Proteomes" id="UP000243629">
    <property type="component" value="Unassembled WGS sequence"/>
</dbReference>
<keyword evidence="4" id="KW-1185">Reference proteome</keyword>
<feature type="binding site" evidence="2">
    <location>
        <position position="51"/>
    </location>
    <ligand>
        <name>substrate</name>
    </ligand>
</feature>
<gene>
    <name evidence="2" type="primary">uppS</name>
    <name evidence="3" type="ORF">SAMN05216217_10386</name>
</gene>
<feature type="active site" evidence="2">
    <location>
        <position position="2"/>
    </location>
</feature>
<dbReference type="FunFam" id="3.40.1180.10:FF:000001">
    <property type="entry name" value="(2E,6E)-farnesyl-diphosphate-specific ditrans,polycis-undecaprenyl-diphosphate synthase"/>
    <property type="match status" value="1"/>
</dbReference>
<evidence type="ECO:0000313" key="3">
    <source>
        <dbReference type="EMBL" id="SFM31215.1"/>
    </source>
</evidence>
<dbReference type="Pfam" id="PF01255">
    <property type="entry name" value="Prenyltransf"/>
    <property type="match status" value="1"/>
</dbReference>
<accession>A0A1I4PV42</accession>
<dbReference type="PANTHER" id="PTHR10291">
    <property type="entry name" value="DEHYDRODOLICHYL DIPHOSPHATE SYNTHASE FAMILY MEMBER"/>
    <property type="match status" value="1"/>
</dbReference>
<name>A0A1I4PV42_9GAMM</name>
<feature type="binding site" evidence="2">
    <location>
        <begin position="176"/>
        <end position="178"/>
    </location>
    <ligand>
        <name>substrate</name>
    </ligand>
</feature>
<comment type="caution">
    <text evidence="2">Lacks conserved residue(s) required for the propagation of feature annotation.</text>
</comment>